<reference evidence="1 2" key="1">
    <citation type="journal article" date="2018" name="PLoS Genet.">
        <title>Population sequencing reveals clonal diversity and ancestral inbreeding in the grapevine cultivar Chardonnay.</title>
        <authorList>
            <person name="Roach M.J."/>
            <person name="Johnson D.L."/>
            <person name="Bohlmann J."/>
            <person name="van Vuuren H.J."/>
            <person name="Jones S.J."/>
            <person name="Pretorius I.S."/>
            <person name="Schmidt S.A."/>
            <person name="Borneman A.R."/>
        </authorList>
    </citation>
    <scope>NUCLEOTIDE SEQUENCE [LARGE SCALE GENOMIC DNA]</scope>
    <source>
        <strain evidence="2">cv. Chardonnay</strain>
        <tissue evidence="1">Leaf</tissue>
    </source>
</reference>
<evidence type="ECO:0000313" key="2">
    <source>
        <dbReference type="Proteomes" id="UP000288805"/>
    </source>
</evidence>
<accession>A0A438DSA6</accession>
<name>A0A438DSA6_VITVI</name>
<dbReference type="Proteomes" id="UP000288805">
    <property type="component" value="Unassembled WGS sequence"/>
</dbReference>
<gene>
    <name evidence="1" type="ORF">CK203_090307</name>
</gene>
<sequence length="195" mass="21811">MSMFMLVVSVKMRNIAFLQPQAGSDDTTINYFSHIIVERWGLMLFNCDGLILVTYSFNGGMASGDERPDFVANPYFLPSIPFIPTISLDKTNMECEQCGMVSLKKVGVYLGVKEKPSAGSKRRNYNNASLRCDGCDKRGVISLILDHGNPPREHHCRETSGQEIHVDLVGREYKNMIDGEEVTITNLKAKFVPRG</sequence>
<evidence type="ECO:0000313" key="1">
    <source>
        <dbReference type="EMBL" id="RVW38377.1"/>
    </source>
</evidence>
<organism evidence="1 2">
    <name type="scientific">Vitis vinifera</name>
    <name type="common">Grape</name>
    <dbReference type="NCBI Taxonomy" id="29760"/>
    <lineage>
        <taxon>Eukaryota</taxon>
        <taxon>Viridiplantae</taxon>
        <taxon>Streptophyta</taxon>
        <taxon>Embryophyta</taxon>
        <taxon>Tracheophyta</taxon>
        <taxon>Spermatophyta</taxon>
        <taxon>Magnoliopsida</taxon>
        <taxon>eudicotyledons</taxon>
        <taxon>Gunneridae</taxon>
        <taxon>Pentapetalae</taxon>
        <taxon>rosids</taxon>
        <taxon>Vitales</taxon>
        <taxon>Vitaceae</taxon>
        <taxon>Viteae</taxon>
        <taxon>Vitis</taxon>
    </lineage>
</organism>
<proteinExistence type="predicted"/>
<comment type="caution">
    <text evidence="1">The sequence shown here is derived from an EMBL/GenBank/DDBJ whole genome shotgun (WGS) entry which is preliminary data.</text>
</comment>
<dbReference type="EMBL" id="QGNW01001507">
    <property type="protein sequence ID" value="RVW38377.1"/>
    <property type="molecule type" value="Genomic_DNA"/>
</dbReference>
<protein>
    <submittedName>
        <fullName evidence="1">Uncharacterized protein</fullName>
    </submittedName>
</protein>
<dbReference type="AlphaFoldDB" id="A0A438DSA6"/>